<evidence type="ECO:0000259" key="1">
    <source>
        <dbReference type="PROSITE" id="PS51750"/>
    </source>
</evidence>
<organism evidence="2">
    <name type="scientific">Myoviridae sp. ctHIt1</name>
    <dbReference type="NCBI Taxonomy" id="2825076"/>
    <lineage>
        <taxon>Viruses</taxon>
        <taxon>Duplodnaviria</taxon>
        <taxon>Heunggongvirae</taxon>
        <taxon>Uroviricota</taxon>
        <taxon>Caudoviricetes</taxon>
    </lineage>
</organism>
<dbReference type="SMART" id="SM01040">
    <property type="entry name" value="Bro-N"/>
    <property type="match status" value="1"/>
</dbReference>
<dbReference type="EMBL" id="BK016179">
    <property type="protein sequence ID" value="DAG00307.1"/>
    <property type="molecule type" value="Genomic_DNA"/>
</dbReference>
<protein>
    <submittedName>
        <fullName evidence="2">Repressor domain protein</fullName>
    </submittedName>
</protein>
<dbReference type="InterPro" id="IPR003497">
    <property type="entry name" value="BRO_N_domain"/>
</dbReference>
<reference evidence="2" key="1">
    <citation type="journal article" date="2021" name="Proc. Natl. Acad. Sci. U.S.A.">
        <title>A Catalog of Tens of Thousands of Viruses from Human Metagenomes Reveals Hidden Associations with Chronic Diseases.</title>
        <authorList>
            <person name="Tisza M.J."/>
            <person name="Buck C.B."/>
        </authorList>
    </citation>
    <scope>NUCLEOTIDE SEQUENCE</scope>
    <source>
        <strain evidence="2">CtHIt1</strain>
    </source>
</reference>
<dbReference type="PANTHER" id="PTHR36180:SF2">
    <property type="entry name" value="BRO FAMILY PROTEIN"/>
    <property type="match status" value="1"/>
</dbReference>
<dbReference type="InterPro" id="IPR018876">
    <property type="entry name" value="Phage_P22_antirepressor_C"/>
</dbReference>
<dbReference type="PANTHER" id="PTHR36180">
    <property type="entry name" value="DNA-BINDING PROTEIN-RELATED-RELATED"/>
    <property type="match status" value="1"/>
</dbReference>
<evidence type="ECO:0000313" key="2">
    <source>
        <dbReference type="EMBL" id="DAG00307.1"/>
    </source>
</evidence>
<name>A0A8S5V123_9CAUD</name>
<sequence>MTTQIQFSTFNFKNFPVRTITDPNSEIWFCGTDVCDILGYSNAPDALRKHCKPKGIAKRYTPTVGGEQEMIFISEPNLYRLTVKSRKPEAEPFEEWIFEEVLPQIRKTGKYEISQSALPMQEPTYSQSFSQQDIDNLVWLLFSHERMRFLLENLYKPLALFNSPFAPQVYGNVTEYKRVHKIAKPLIKKLLDKLQSDNPEKWRHLTRYLNNEIC</sequence>
<dbReference type="Pfam" id="PF10548">
    <property type="entry name" value="P22_AR_C"/>
    <property type="match status" value="1"/>
</dbReference>
<accession>A0A8S5V123</accession>
<dbReference type="PROSITE" id="PS51750">
    <property type="entry name" value="BRO_N"/>
    <property type="match status" value="1"/>
</dbReference>
<proteinExistence type="predicted"/>
<feature type="domain" description="Bro-N" evidence="1">
    <location>
        <begin position="4"/>
        <end position="109"/>
    </location>
</feature>
<dbReference type="Pfam" id="PF02498">
    <property type="entry name" value="Bro-N"/>
    <property type="match status" value="1"/>
</dbReference>